<evidence type="ECO:0000313" key="1">
    <source>
        <dbReference type="EMBL" id="JAD36321.1"/>
    </source>
</evidence>
<sequence>MFRWNISTQGAPKEQMSCWLPQFHHSKL</sequence>
<name>A0A0A8ZBX3_ARUDO</name>
<protein>
    <submittedName>
        <fullName evidence="1">Uncharacterized protein</fullName>
    </submittedName>
</protein>
<proteinExistence type="predicted"/>
<reference evidence="1" key="1">
    <citation type="submission" date="2014-09" db="EMBL/GenBank/DDBJ databases">
        <authorList>
            <person name="Magalhaes I.L.F."/>
            <person name="Oliveira U."/>
            <person name="Santos F.R."/>
            <person name="Vidigal T.H.D.A."/>
            <person name="Brescovit A.D."/>
            <person name="Santos A.J."/>
        </authorList>
    </citation>
    <scope>NUCLEOTIDE SEQUENCE</scope>
    <source>
        <tissue evidence="1">Shoot tissue taken approximately 20 cm above the soil surface</tissue>
    </source>
</reference>
<accession>A0A0A8ZBX3</accession>
<dbReference type="EMBL" id="GBRH01261574">
    <property type="protein sequence ID" value="JAD36321.1"/>
    <property type="molecule type" value="Transcribed_RNA"/>
</dbReference>
<reference evidence="1" key="2">
    <citation type="journal article" date="2015" name="Data Brief">
        <title>Shoot transcriptome of the giant reed, Arundo donax.</title>
        <authorList>
            <person name="Barrero R.A."/>
            <person name="Guerrero F.D."/>
            <person name="Moolhuijzen P."/>
            <person name="Goolsby J.A."/>
            <person name="Tidwell J."/>
            <person name="Bellgard S.E."/>
            <person name="Bellgard M.I."/>
        </authorList>
    </citation>
    <scope>NUCLEOTIDE SEQUENCE</scope>
    <source>
        <tissue evidence="1">Shoot tissue taken approximately 20 cm above the soil surface</tissue>
    </source>
</reference>
<dbReference type="AlphaFoldDB" id="A0A0A8ZBX3"/>
<organism evidence="1">
    <name type="scientific">Arundo donax</name>
    <name type="common">Giant reed</name>
    <name type="synonym">Donax arundinaceus</name>
    <dbReference type="NCBI Taxonomy" id="35708"/>
    <lineage>
        <taxon>Eukaryota</taxon>
        <taxon>Viridiplantae</taxon>
        <taxon>Streptophyta</taxon>
        <taxon>Embryophyta</taxon>
        <taxon>Tracheophyta</taxon>
        <taxon>Spermatophyta</taxon>
        <taxon>Magnoliopsida</taxon>
        <taxon>Liliopsida</taxon>
        <taxon>Poales</taxon>
        <taxon>Poaceae</taxon>
        <taxon>PACMAD clade</taxon>
        <taxon>Arundinoideae</taxon>
        <taxon>Arundineae</taxon>
        <taxon>Arundo</taxon>
    </lineage>
</organism>